<dbReference type="Pfam" id="PF00018">
    <property type="entry name" value="SH3_1"/>
    <property type="match status" value="1"/>
</dbReference>
<feature type="domain" description="SH3" evidence="8">
    <location>
        <begin position="207"/>
        <end position="266"/>
    </location>
</feature>
<dbReference type="CDD" id="cd12022">
    <property type="entry name" value="SH3_p47phox_2"/>
    <property type="match status" value="1"/>
</dbReference>
<dbReference type="InterPro" id="IPR051228">
    <property type="entry name" value="NADPH_Oxidase/PX-Domain"/>
</dbReference>
<dbReference type="InterPro" id="IPR036871">
    <property type="entry name" value="PX_dom_sf"/>
</dbReference>
<evidence type="ECO:0000256" key="2">
    <source>
        <dbReference type="ARBA" id="ARBA00022443"/>
    </source>
</evidence>
<dbReference type="Pfam" id="PF00787">
    <property type="entry name" value="PX"/>
    <property type="match status" value="1"/>
</dbReference>
<dbReference type="PRINTS" id="PR00498">
    <property type="entry name" value="P47PHOX"/>
</dbReference>
<dbReference type="AlphaFoldDB" id="A0A974HW43"/>
<reference evidence="11" key="1">
    <citation type="journal article" date="2016" name="Nature">
        <title>Genome evolution in the allotetraploid frog Xenopus laevis.</title>
        <authorList>
            <person name="Session A.M."/>
            <person name="Uno Y."/>
            <person name="Kwon T."/>
            <person name="Chapman J.A."/>
            <person name="Toyoda A."/>
            <person name="Takahashi S."/>
            <person name="Fukui A."/>
            <person name="Hikosaka A."/>
            <person name="Suzuki A."/>
            <person name="Kondo M."/>
            <person name="van Heeringen S.J."/>
            <person name="Quigley I."/>
            <person name="Heinz S."/>
            <person name="Ogino H."/>
            <person name="Ochi H."/>
            <person name="Hellsten U."/>
            <person name="Lyons J.B."/>
            <person name="Simakov O."/>
            <person name="Putnam N."/>
            <person name="Stites J."/>
            <person name="Kuroki Y."/>
            <person name="Tanaka T."/>
            <person name="Michiue T."/>
            <person name="Watanabe M."/>
            <person name="Bogdanovic O."/>
            <person name="Lister R."/>
            <person name="Georgiou G."/>
            <person name="Paranjpe S.S."/>
            <person name="van Kruijsbergen I."/>
            <person name="Shu S."/>
            <person name="Carlson J."/>
            <person name="Kinoshita T."/>
            <person name="Ohta Y."/>
            <person name="Mawaribuchi S."/>
            <person name="Jenkins J."/>
            <person name="Grimwood J."/>
            <person name="Schmutz J."/>
            <person name="Mitros T."/>
            <person name="Mozaffari S.V."/>
            <person name="Suzuki Y."/>
            <person name="Haramoto Y."/>
            <person name="Yamamoto T.S."/>
            <person name="Takagi C."/>
            <person name="Heald R."/>
            <person name="Miller K."/>
            <person name="Haudenschild C."/>
            <person name="Kitzman J."/>
            <person name="Nakayama T."/>
            <person name="Izutsu Y."/>
            <person name="Robert J."/>
            <person name="Fortriede J."/>
            <person name="Burns K."/>
            <person name="Lotay V."/>
            <person name="Karimi K."/>
            <person name="Yasuoka Y."/>
            <person name="Dichmann D.S."/>
            <person name="Flajnik M.F."/>
            <person name="Houston D.W."/>
            <person name="Shendure J."/>
            <person name="DuPasquier L."/>
            <person name="Vize P.D."/>
            <person name="Zorn A.M."/>
            <person name="Ito M."/>
            <person name="Marcotte E.M."/>
            <person name="Wallingford J.B."/>
            <person name="Ito Y."/>
            <person name="Asashima M."/>
            <person name="Ueno N."/>
            <person name="Matsuda Y."/>
            <person name="Veenstra G.J."/>
            <person name="Fujiyama A."/>
            <person name="Harland R.M."/>
            <person name="Taira M."/>
            <person name="Rokhsar D.S."/>
        </authorList>
    </citation>
    <scope>NUCLEOTIDE SEQUENCE [LARGE SCALE GENOMIC DNA]</scope>
    <source>
        <strain evidence="11">J</strain>
    </source>
</reference>
<dbReference type="InterPro" id="IPR001452">
    <property type="entry name" value="SH3_domain"/>
</dbReference>
<evidence type="ECO:0000256" key="5">
    <source>
        <dbReference type="ARBA" id="ARBA00022737"/>
    </source>
</evidence>
<dbReference type="SUPFAM" id="SSF50044">
    <property type="entry name" value="SH3-domain"/>
    <property type="match status" value="2"/>
</dbReference>
<evidence type="ECO:0000313" key="10">
    <source>
        <dbReference type="EMBL" id="OCT92330.1"/>
    </source>
</evidence>
<organism evidence="10 11">
    <name type="scientific">Xenopus laevis</name>
    <name type="common">African clawed frog</name>
    <dbReference type="NCBI Taxonomy" id="8355"/>
    <lineage>
        <taxon>Eukaryota</taxon>
        <taxon>Metazoa</taxon>
        <taxon>Chordata</taxon>
        <taxon>Craniata</taxon>
        <taxon>Vertebrata</taxon>
        <taxon>Euteleostomi</taxon>
        <taxon>Amphibia</taxon>
        <taxon>Batrachia</taxon>
        <taxon>Anura</taxon>
        <taxon>Pipoidea</taxon>
        <taxon>Pipidae</taxon>
        <taxon>Xenopodinae</taxon>
        <taxon>Xenopus</taxon>
        <taxon>Xenopus</taxon>
    </lineage>
</organism>
<dbReference type="Pfam" id="PF14604">
    <property type="entry name" value="SH3_9"/>
    <property type="match status" value="1"/>
</dbReference>
<dbReference type="SUPFAM" id="SSF64268">
    <property type="entry name" value="PX domain"/>
    <property type="match status" value="1"/>
</dbReference>
<dbReference type="InterPro" id="IPR034909">
    <property type="entry name" value="PX_p47phox"/>
</dbReference>
<evidence type="ECO:0000256" key="4">
    <source>
        <dbReference type="ARBA" id="ARBA00022553"/>
    </source>
</evidence>
<dbReference type="InterPro" id="IPR001683">
    <property type="entry name" value="PX_dom"/>
</dbReference>
<feature type="compositionally biased region" description="Basic and acidic residues" evidence="7">
    <location>
        <begin position="419"/>
        <end position="433"/>
    </location>
</feature>
<evidence type="ECO:0000313" key="11">
    <source>
        <dbReference type="Proteomes" id="UP000694892"/>
    </source>
</evidence>
<dbReference type="Gene3D" id="2.30.30.40">
    <property type="entry name" value="SH3 Domains"/>
    <property type="match status" value="2"/>
</dbReference>
<dbReference type="SMART" id="SM00326">
    <property type="entry name" value="SH3"/>
    <property type="match status" value="2"/>
</dbReference>
<dbReference type="PROSITE" id="PS50195">
    <property type="entry name" value="PX"/>
    <property type="match status" value="1"/>
</dbReference>
<dbReference type="InterPro" id="IPR035756">
    <property type="entry name" value="NCF1_SH3_1"/>
</dbReference>
<dbReference type="FunFam" id="2.30.30.40:FF:000121">
    <property type="entry name" value="Neutrophil cytosol factor 1"/>
    <property type="match status" value="1"/>
</dbReference>
<dbReference type="CDD" id="cd12021">
    <property type="entry name" value="SH3_p47phox_1"/>
    <property type="match status" value="1"/>
</dbReference>
<feature type="domain" description="SH3" evidence="8">
    <location>
        <begin position="277"/>
        <end position="336"/>
    </location>
</feature>
<dbReference type="Pfam" id="PF08944">
    <property type="entry name" value="p47_phox_C"/>
    <property type="match status" value="1"/>
</dbReference>
<feature type="region of interest" description="Disordered" evidence="7">
    <location>
        <begin position="336"/>
        <end position="440"/>
    </location>
</feature>
<dbReference type="InterPro" id="IPR036028">
    <property type="entry name" value="SH3-like_dom_sf"/>
</dbReference>
<dbReference type="FunFam" id="3.30.1520.10:FF:000023">
    <property type="entry name" value="Neutrophil cytosol factor 1"/>
    <property type="match status" value="1"/>
</dbReference>
<dbReference type="InterPro" id="IPR015039">
    <property type="entry name" value="NCF1_C"/>
</dbReference>
<dbReference type="EMBL" id="CM004469">
    <property type="protein sequence ID" value="OCT92330.1"/>
    <property type="molecule type" value="Genomic_DNA"/>
</dbReference>
<feature type="compositionally biased region" description="Basic and acidic residues" evidence="7">
    <location>
        <begin position="400"/>
        <end position="409"/>
    </location>
</feature>
<dbReference type="InterPro" id="IPR035757">
    <property type="entry name" value="NCF1_SH3_2"/>
</dbReference>
<evidence type="ECO:0000259" key="9">
    <source>
        <dbReference type="PROSITE" id="PS50195"/>
    </source>
</evidence>
<dbReference type="GO" id="GO:0045730">
    <property type="term" value="P:respiratory burst"/>
    <property type="evidence" value="ECO:0007669"/>
    <property type="project" value="TreeGrafter"/>
</dbReference>
<accession>A0A974HW43</accession>
<dbReference type="GO" id="GO:0016176">
    <property type="term" value="F:superoxide-generating NADPH oxidase activator activity"/>
    <property type="evidence" value="ECO:0007669"/>
    <property type="project" value="InterPro"/>
</dbReference>
<dbReference type="PANTHER" id="PTHR15706:SF6">
    <property type="entry name" value="NEUTROPHIL CYTOSOL FACTOR 1-RELATED"/>
    <property type="match status" value="1"/>
</dbReference>
<evidence type="ECO:0000256" key="3">
    <source>
        <dbReference type="ARBA" id="ARBA00022490"/>
    </source>
</evidence>
<evidence type="ECO:0008006" key="12">
    <source>
        <dbReference type="Google" id="ProtNLM"/>
    </source>
</evidence>
<keyword evidence="5" id="KW-0677">Repeat</keyword>
<gene>
    <name evidence="10" type="ORF">XELAEV_18015387mg</name>
</gene>
<evidence type="ECO:0000256" key="1">
    <source>
        <dbReference type="ARBA" id="ARBA00004496"/>
    </source>
</evidence>
<comment type="subcellular location">
    <subcellularLocation>
        <location evidence="1">Cytoplasm</location>
    </subcellularLocation>
</comment>
<dbReference type="InterPro" id="IPR032136">
    <property type="entry name" value="NCF1_PBR/AIR"/>
</dbReference>
<feature type="domain" description="PX" evidence="9">
    <location>
        <begin position="55"/>
        <end position="176"/>
    </location>
</feature>
<keyword evidence="2 6" id="KW-0728">SH3 domain</keyword>
<protein>
    <recommendedName>
        <fullName evidence="12">Neutrophil cytosolic factor 1</fullName>
    </recommendedName>
</protein>
<keyword evidence="3" id="KW-0963">Cytoplasm</keyword>
<dbReference type="SMART" id="SM00312">
    <property type="entry name" value="PX"/>
    <property type="match status" value="1"/>
</dbReference>
<evidence type="ECO:0000256" key="7">
    <source>
        <dbReference type="SAM" id="MobiDB-lite"/>
    </source>
</evidence>
<dbReference type="GO" id="GO:0043020">
    <property type="term" value="C:NADPH oxidase complex"/>
    <property type="evidence" value="ECO:0007669"/>
    <property type="project" value="TreeGrafter"/>
</dbReference>
<dbReference type="PROSITE" id="PS50002">
    <property type="entry name" value="SH3"/>
    <property type="match status" value="2"/>
</dbReference>
<dbReference type="Proteomes" id="UP000694892">
    <property type="component" value="Chromosome 2S"/>
</dbReference>
<evidence type="ECO:0000259" key="8">
    <source>
        <dbReference type="PROSITE" id="PS50002"/>
    </source>
</evidence>
<keyword evidence="4" id="KW-0597">Phosphoprotein</keyword>
<dbReference type="GO" id="GO:0035091">
    <property type="term" value="F:phosphatidylinositol binding"/>
    <property type="evidence" value="ECO:0007669"/>
    <property type="project" value="InterPro"/>
</dbReference>
<dbReference type="Pfam" id="PF16621">
    <property type="entry name" value="NCF1_PBR_AIR"/>
    <property type="match status" value="1"/>
</dbReference>
<dbReference type="OMA" id="ASNTHTW"/>
<dbReference type="GO" id="GO:0042554">
    <property type="term" value="P:superoxide anion generation"/>
    <property type="evidence" value="ECO:0007669"/>
    <property type="project" value="TreeGrafter"/>
</dbReference>
<dbReference type="GO" id="GO:0005737">
    <property type="term" value="C:cytoplasm"/>
    <property type="evidence" value="ECO:0007669"/>
    <property type="project" value="UniProtKB-SubCell"/>
</dbReference>
<dbReference type="PANTHER" id="PTHR15706">
    <property type="entry name" value="SH3 MULTIPLE DOMAIN"/>
    <property type="match status" value="1"/>
</dbReference>
<sequence>MKSPPTVYRAEHRAALTVSNLHSTVLSHTVAGASLIHLQHQKAISPEHYRVMTDPYIRHIQLLGFEKRFLPSQHYVYMFMVKWKDLTEKLVYRKFTEIYEFHKALKEMFPIEAGDISKEHRTIPHLPAPKWFDGLRSTENRQVTLSDYFSSLLSLPPKISRCPHVLNLFQVRPDDVNHVANNINGRKPETFLLNTTKKNVSDITGPIILQSYRVIADYEKNSKSELPAKNGDVVEVVEKSENGWWFCQLRNKRGWMPAAYLEPLDGPDESEEQDPNYEGELHITTKEYTGELDDELSLTEGENVEVIHKLLDGWWVVRKGSITGYFPAMYLQKSGEAAPANGNPLKRKGLPPRRSTISNAKSIHKQRRKQISQETYRRNSKKYLKQRQPIADSKSPVITEENKEVENKSKPQPAIPPRPSRELILDRCSENTKNKIRTLN</sequence>
<dbReference type="Gene3D" id="3.30.1520.10">
    <property type="entry name" value="Phox-like domain"/>
    <property type="match status" value="1"/>
</dbReference>
<proteinExistence type="predicted"/>
<name>A0A974HW43_XENLA</name>
<dbReference type="FunFam" id="2.30.30.40:FF:000127">
    <property type="entry name" value="neutrophil cytosol factor 1"/>
    <property type="match status" value="1"/>
</dbReference>
<dbReference type="InterPro" id="IPR001655">
    <property type="entry name" value="P47PHOX"/>
</dbReference>
<evidence type="ECO:0000256" key="6">
    <source>
        <dbReference type="PROSITE-ProRule" id="PRU00192"/>
    </source>
</evidence>
<dbReference type="CDD" id="cd06887">
    <property type="entry name" value="PX_p47phox"/>
    <property type="match status" value="1"/>
</dbReference>